<dbReference type="InterPro" id="IPR016035">
    <property type="entry name" value="Acyl_Trfase/lysoPLipase"/>
</dbReference>
<dbReference type="Pfam" id="PF01734">
    <property type="entry name" value="Patatin"/>
    <property type="match status" value="1"/>
</dbReference>
<sequence>MNMAQKRSSFKKSRIGIALGSGSARGWAHIGVLRSLEEQGIVPDIVCGSSVGALVGAAAATGCMDRLETWIRELKRVDVVGYMVRSFMRSESIQSEKYLGEIFGQALAETRIEDLPKRFGSIATDLDTGQEVWLRKGSLLSAISPSIAFPGLLNPVHHDGRWLVDGGLVNPVPVSLCRALGADIVIAVNLNGDLLGRNRYGPVDSRDGRKSASSRDLWEKLALPFRKKRGETTPVNTESEPEPIPPGLLEVVTGAINIMQDRITRSRMAGDPSDLTLAPHLSHIGLLDYHRSDEAIREGRACVERSLPALDDLLRRGGAWSEENSFKRFSDS</sequence>
<evidence type="ECO:0000256" key="1">
    <source>
        <dbReference type="ARBA" id="ARBA00022801"/>
    </source>
</evidence>
<dbReference type="AlphaFoldDB" id="A0A059XX11"/>
<feature type="domain" description="PNPLA" evidence="5">
    <location>
        <begin position="17"/>
        <end position="178"/>
    </location>
</feature>
<dbReference type="InterPro" id="IPR002641">
    <property type="entry name" value="PNPLA_dom"/>
</dbReference>
<evidence type="ECO:0000256" key="2">
    <source>
        <dbReference type="ARBA" id="ARBA00022963"/>
    </source>
</evidence>
<feature type="short sequence motif" description="GXSXG" evidence="4">
    <location>
        <begin position="48"/>
        <end position="52"/>
    </location>
</feature>
<dbReference type="Gene3D" id="3.40.1090.10">
    <property type="entry name" value="Cytosolic phospholipase A2 catalytic domain"/>
    <property type="match status" value="1"/>
</dbReference>
<keyword evidence="1 4" id="KW-0378">Hydrolase</keyword>
<feature type="active site" description="Nucleophile" evidence="4">
    <location>
        <position position="50"/>
    </location>
</feature>
<dbReference type="PROSITE" id="PS51635">
    <property type="entry name" value="PNPLA"/>
    <property type="match status" value="1"/>
</dbReference>
<evidence type="ECO:0000313" key="7">
    <source>
        <dbReference type="Proteomes" id="UP000027059"/>
    </source>
</evidence>
<dbReference type="GO" id="GO:0016042">
    <property type="term" value="P:lipid catabolic process"/>
    <property type="evidence" value="ECO:0007669"/>
    <property type="project" value="UniProtKB-UniRule"/>
</dbReference>
<dbReference type="PANTHER" id="PTHR14226:SF76">
    <property type="entry name" value="NTE FAMILY PROTEIN RSSA"/>
    <property type="match status" value="1"/>
</dbReference>
<evidence type="ECO:0000313" key="6">
    <source>
        <dbReference type="EMBL" id="AIA29821.1"/>
    </source>
</evidence>
<name>A0A059XX11_9BACT</name>
<gene>
    <name evidence="6" type="ORF">Y981_00285</name>
</gene>
<evidence type="ECO:0000256" key="4">
    <source>
        <dbReference type="PROSITE-ProRule" id="PRU01161"/>
    </source>
</evidence>
<dbReference type="Proteomes" id="UP000027059">
    <property type="component" value="Chromosome"/>
</dbReference>
<dbReference type="KEGG" id="lfp:Y981_00285"/>
<accession>A0A059XX11</accession>
<dbReference type="SUPFAM" id="SSF52151">
    <property type="entry name" value="FabD/lysophospholipase-like"/>
    <property type="match status" value="1"/>
</dbReference>
<evidence type="ECO:0000256" key="3">
    <source>
        <dbReference type="ARBA" id="ARBA00023098"/>
    </source>
</evidence>
<dbReference type="HOGENOM" id="CLU_047251_2_0_0"/>
<evidence type="ECO:0000259" key="5">
    <source>
        <dbReference type="PROSITE" id="PS51635"/>
    </source>
</evidence>
<organism evidence="6 7">
    <name type="scientific">Leptospirillum ferriphilum YSK</name>
    <dbReference type="NCBI Taxonomy" id="1441628"/>
    <lineage>
        <taxon>Bacteria</taxon>
        <taxon>Pseudomonadati</taxon>
        <taxon>Nitrospirota</taxon>
        <taxon>Nitrospiria</taxon>
        <taxon>Nitrospirales</taxon>
        <taxon>Nitrospiraceae</taxon>
        <taxon>Leptospirillum</taxon>
    </lineage>
</organism>
<keyword evidence="2 4" id="KW-0442">Lipid degradation</keyword>
<dbReference type="InterPro" id="IPR050301">
    <property type="entry name" value="NTE"/>
</dbReference>
<keyword evidence="7" id="KW-1185">Reference proteome</keyword>
<comment type="caution">
    <text evidence="4">Lacks conserved residue(s) required for the propagation of feature annotation.</text>
</comment>
<dbReference type="EMBL" id="CP007243">
    <property type="protein sequence ID" value="AIA29821.1"/>
    <property type="molecule type" value="Genomic_DNA"/>
</dbReference>
<reference evidence="6 7" key="2">
    <citation type="journal article" date="2015" name="Biomed. Res. Int.">
        <title>Effects of Arsenite Resistance on the Growth and Functional Gene Expression of Leptospirillum ferriphilum and Acidithiobacillus thiooxidans in Pure Culture and Coculture.</title>
        <authorList>
            <person name="Jiang H."/>
            <person name="Liang Y."/>
            <person name="Yin H."/>
            <person name="Xiao Y."/>
            <person name="Guo X."/>
            <person name="Xu Y."/>
            <person name="Hu Q."/>
            <person name="Liu H."/>
            <person name="Liu X."/>
        </authorList>
    </citation>
    <scope>NUCLEOTIDE SEQUENCE [LARGE SCALE GENOMIC DNA]</scope>
    <source>
        <strain evidence="6 7">YSK</strain>
    </source>
</reference>
<protein>
    <submittedName>
        <fullName evidence="6">Patatin</fullName>
    </submittedName>
</protein>
<reference evidence="7" key="1">
    <citation type="submission" date="2014-02" db="EMBL/GenBank/DDBJ databases">
        <title>Complete genome sequence and comparative genomic analysis of the nitrogen-fixing bacterium Leptospirillum ferriphilum YSK.</title>
        <authorList>
            <person name="Guo X."/>
            <person name="Yin H."/>
            <person name="Liang Y."/>
            <person name="Hu Q."/>
            <person name="Ma L."/>
            <person name="Xiao Y."/>
            <person name="Zhang X."/>
            <person name="Qiu G."/>
            <person name="Liu X."/>
        </authorList>
    </citation>
    <scope>NUCLEOTIDE SEQUENCE [LARGE SCALE GENOMIC DNA]</scope>
    <source>
        <strain evidence="7">YSK</strain>
    </source>
</reference>
<feature type="active site" description="Proton acceptor" evidence="4">
    <location>
        <position position="165"/>
    </location>
</feature>
<dbReference type="PANTHER" id="PTHR14226">
    <property type="entry name" value="NEUROPATHY TARGET ESTERASE/SWISS CHEESE D.MELANOGASTER"/>
    <property type="match status" value="1"/>
</dbReference>
<feature type="short sequence motif" description="DGA/G" evidence="4">
    <location>
        <begin position="165"/>
        <end position="167"/>
    </location>
</feature>
<proteinExistence type="predicted"/>
<dbReference type="CDD" id="cd07228">
    <property type="entry name" value="Pat_NTE_like_bacteria"/>
    <property type="match status" value="1"/>
</dbReference>
<keyword evidence="3 4" id="KW-0443">Lipid metabolism</keyword>
<dbReference type="GO" id="GO:0016787">
    <property type="term" value="F:hydrolase activity"/>
    <property type="evidence" value="ECO:0007669"/>
    <property type="project" value="UniProtKB-UniRule"/>
</dbReference>